<comment type="similarity">
    <text evidence="1 2">Belongs to the phD/YefM antitoxin family.</text>
</comment>
<dbReference type="Proteomes" id="UP001060164">
    <property type="component" value="Chromosome"/>
</dbReference>
<dbReference type="InterPro" id="IPR036165">
    <property type="entry name" value="YefM-like_sf"/>
</dbReference>
<accession>A0ABY5VFN1</accession>
<proteinExistence type="inferred from homology"/>
<dbReference type="SUPFAM" id="SSF143120">
    <property type="entry name" value="YefM-like"/>
    <property type="match status" value="1"/>
</dbReference>
<evidence type="ECO:0000313" key="4">
    <source>
        <dbReference type="Proteomes" id="UP001060164"/>
    </source>
</evidence>
<gene>
    <name evidence="3" type="ORF">NQ502_17180</name>
</gene>
<evidence type="ECO:0000256" key="1">
    <source>
        <dbReference type="ARBA" id="ARBA00009981"/>
    </source>
</evidence>
<dbReference type="EMBL" id="CP102290">
    <property type="protein sequence ID" value="UWP59077.1"/>
    <property type="molecule type" value="Genomic_DNA"/>
</dbReference>
<dbReference type="Pfam" id="PF02604">
    <property type="entry name" value="PhdYeFM_antitox"/>
    <property type="match status" value="1"/>
</dbReference>
<sequence>MIIKASTSLRNEYALISELAKNMEEPIYITKNGEGDAVFMSIEAFERREQVLELRAKVLQAEEERLSGIKTMSIADARKGLRERLNEI</sequence>
<evidence type="ECO:0000313" key="3">
    <source>
        <dbReference type="EMBL" id="UWP59077.1"/>
    </source>
</evidence>
<dbReference type="NCBIfam" id="TIGR01552">
    <property type="entry name" value="phd_fam"/>
    <property type="match status" value="1"/>
</dbReference>
<dbReference type="RefSeq" id="WP_028529963.1">
    <property type="nucleotide sequence ID" value="NZ_CABLBR010000038.1"/>
</dbReference>
<organism evidence="3 4">
    <name type="scientific">Ruminococcus gauvreauii</name>
    <dbReference type="NCBI Taxonomy" id="438033"/>
    <lineage>
        <taxon>Bacteria</taxon>
        <taxon>Bacillati</taxon>
        <taxon>Bacillota</taxon>
        <taxon>Clostridia</taxon>
        <taxon>Eubacteriales</taxon>
        <taxon>Oscillospiraceae</taxon>
        <taxon>Ruminococcus</taxon>
    </lineage>
</organism>
<dbReference type="InterPro" id="IPR006442">
    <property type="entry name" value="Antitoxin_Phd/YefM"/>
</dbReference>
<protein>
    <recommendedName>
        <fullName evidence="2">Antitoxin</fullName>
    </recommendedName>
</protein>
<keyword evidence="4" id="KW-1185">Reference proteome</keyword>
<comment type="function">
    <text evidence="2">Antitoxin component of a type II toxin-antitoxin (TA) system.</text>
</comment>
<evidence type="ECO:0000256" key="2">
    <source>
        <dbReference type="RuleBase" id="RU362080"/>
    </source>
</evidence>
<name>A0ABY5VFN1_9FIRM</name>
<reference evidence="3" key="1">
    <citation type="journal article" date="2022" name="Cell">
        <title>Design, construction, and in vivo augmentation of a complex gut microbiome.</title>
        <authorList>
            <person name="Cheng A.G."/>
            <person name="Ho P.Y."/>
            <person name="Aranda-Diaz A."/>
            <person name="Jain S."/>
            <person name="Yu F.B."/>
            <person name="Meng X."/>
            <person name="Wang M."/>
            <person name="Iakiviak M."/>
            <person name="Nagashima K."/>
            <person name="Zhao A."/>
            <person name="Murugkar P."/>
            <person name="Patil A."/>
            <person name="Atabakhsh K."/>
            <person name="Weakley A."/>
            <person name="Yan J."/>
            <person name="Brumbaugh A.R."/>
            <person name="Higginbottom S."/>
            <person name="Dimas A."/>
            <person name="Shiver A.L."/>
            <person name="Deutschbauer A."/>
            <person name="Neff N."/>
            <person name="Sonnenburg J.L."/>
            <person name="Huang K.C."/>
            <person name="Fischbach M.A."/>
        </authorList>
    </citation>
    <scope>NUCLEOTIDE SEQUENCE</scope>
    <source>
        <strain evidence="3">DSM 19829</strain>
    </source>
</reference>